<organism evidence="1 2">
    <name type="scientific">Candidatus Endonucleibacter bathymodioli</name>
    <dbReference type="NCBI Taxonomy" id="539814"/>
    <lineage>
        <taxon>Bacteria</taxon>
        <taxon>Pseudomonadati</taxon>
        <taxon>Pseudomonadota</taxon>
        <taxon>Gammaproteobacteria</taxon>
        <taxon>Oceanospirillales</taxon>
        <taxon>Endozoicomonadaceae</taxon>
        <taxon>Candidatus Endonucleibacter</taxon>
    </lineage>
</organism>
<evidence type="ECO:0000313" key="2">
    <source>
        <dbReference type="Proteomes" id="UP001178148"/>
    </source>
</evidence>
<reference evidence="1 2" key="1">
    <citation type="journal article" date="2023" name="bioRxiv">
        <title>An intranuclear bacterial parasite of deep-sea mussels expresses apoptosis inhibitors acquired from its host.</title>
        <authorList>
            <person name="Gonzalez Porras M.A."/>
            <person name="Assie A."/>
            <person name="Tietjen M."/>
            <person name="Violette M."/>
            <person name="Kleiner M."/>
            <person name="Gruber-Vodicka H."/>
            <person name="Dubilier N."/>
            <person name="Leisch N."/>
        </authorList>
    </citation>
    <scope>NUCLEOTIDE SEQUENCE [LARGE SCALE GENOMIC DNA]</scope>
    <source>
        <strain evidence="1">IAP13</strain>
    </source>
</reference>
<keyword evidence="2" id="KW-1185">Reference proteome</keyword>
<dbReference type="Proteomes" id="UP001178148">
    <property type="component" value="Unassembled WGS sequence"/>
</dbReference>
<protein>
    <submittedName>
        <fullName evidence="1">Uncharacterized protein</fullName>
    </submittedName>
</protein>
<evidence type="ECO:0000313" key="1">
    <source>
        <dbReference type="EMBL" id="MDP0588561.1"/>
    </source>
</evidence>
<gene>
    <name evidence="1" type="ORF">QS748_04970</name>
</gene>
<dbReference type="AlphaFoldDB" id="A0AA90NXK5"/>
<name>A0AA90NXK5_9GAMM</name>
<proteinExistence type="predicted"/>
<comment type="caution">
    <text evidence="1">The sequence shown here is derived from an EMBL/GenBank/DDBJ whole genome shotgun (WGS) entry which is preliminary data.</text>
</comment>
<sequence length="72" mass="8080">MNQNFNPVAQDQIWAGDIAYVNTSEVGVPGDNEPVFIHWLGGNKRKIAGLIGCVMTMICSLRQPPRRGWYFT</sequence>
<accession>A0AA90NXK5</accession>
<dbReference type="EMBL" id="JASXSV010000005">
    <property type="protein sequence ID" value="MDP0588561.1"/>
    <property type="molecule type" value="Genomic_DNA"/>
</dbReference>